<organism evidence="2 3">
    <name type="scientific">Clostridioides difficile</name>
    <name type="common">Peptoclostridium difficile</name>
    <dbReference type="NCBI Taxonomy" id="1496"/>
    <lineage>
        <taxon>Bacteria</taxon>
        <taxon>Bacillati</taxon>
        <taxon>Bacillota</taxon>
        <taxon>Clostridia</taxon>
        <taxon>Peptostreptococcales</taxon>
        <taxon>Peptostreptococcaceae</taxon>
        <taxon>Clostridioides</taxon>
    </lineage>
</organism>
<dbReference type="GO" id="GO:0003950">
    <property type="term" value="F:NAD+ poly-ADP-ribosyltransferase activity"/>
    <property type="evidence" value="ECO:0007669"/>
    <property type="project" value="InterPro"/>
</dbReference>
<protein>
    <recommendedName>
        <fullName evidence="1">PARP catalytic domain-containing protein</fullName>
    </recommendedName>
</protein>
<proteinExistence type="predicted"/>
<dbReference type="EMBL" id="CAADAN010000019">
    <property type="protein sequence ID" value="VFD35757.1"/>
    <property type="molecule type" value="Genomic_DNA"/>
</dbReference>
<dbReference type="RefSeq" id="WP_021424697.1">
    <property type="nucleotide sequence ID" value="NZ_BIOW01000011.1"/>
</dbReference>
<accession>A0AB74QFW6</accession>
<feature type="domain" description="PARP catalytic" evidence="1">
    <location>
        <begin position="1"/>
        <end position="43"/>
    </location>
</feature>
<gene>
    <name evidence="2" type="ORF">SAMEA1402399_03678</name>
</gene>
<dbReference type="InterPro" id="IPR012317">
    <property type="entry name" value="Poly(ADP-ribose)pol_cat_dom"/>
</dbReference>
<evidence type="ECO:0000313" key="2">
    <source>
        <dbReference type="EMBL" id="VFD35757.1"/>
    </source>
</evidence>
<reference evidence="2 3" key="1">
    <citation type="submission" date="2019-02" db="EMBL/GenBank/DDBJ databases">
        <authorList>
            <consortium name="Pathogen Informatics"/>
        </authorList>
    </citation>
    <scope>NUCLEOTIDE SEQUENCE [LARGE SCALE GENOMIC DNA]</scope>
    <source>
        <strain evidence="3">clo34</strain>
    </source>
</reference>
<dbReference type="PROSITE" id="PS51059">
    <property type="entry name" value="PARP_CATALYTIC"/>
    <property type="match status" value="1"/>
</dbReference>
<name>A0AB74QFW6_CLODI</name>
<evidence type="ECO:0000259" key="1">
    <source>
        <dbReference type="PROSITE" id="PS51059"/>
    </source>
</evidence>
<dbReference type="AlphaFoldDB" id="A0AB74QFW6"/>
<evidence type="ECO:0000313" key="3">
    <source>
        <dbReference type="Proteomes" id="UP000411588"/>
    </source>
</evidence>
<sequence>MIEKELEEKMKKEMIHIIKIIRNERVLEFTYQYLKRIEKKIAH</sequence>
<comment type="caution">
    <text evidence="2">The sequence shown here is derived from an EMBL/GenBank/DDBJ whole genome shotgun (WGS) entry which is preliminary data.</text>
</comment>
<dbReference type="Proteomes" id="UP000411588">
    <property type="component" value="Unassembled WGS sequence"/>
</dbReference>